<dbReference type="InterPro" id="IPR014001">
    <property type="entry name" value="Helicase_ATP-bd"/>
</dbReference>
<comment type="catalytic activity">
    <reaction evidence="13">
        <text>ATP + H2O = ADP + phosphate + H(+)</text>
        <dbReference type="Rhea" id="RHEA:13065"/>
        <dbReference type="ChEBI" id="CHEBI:15377"/>
        <dbReference type="ChEBI" id="CHEBI:15378"/>
        <dbReference type="ChEBI" id="CHEBI:30616"/>
        <dbReference type="ChEBI" id="CHEBI:43474"/>
        <dbReference type="ChEBI" id="CHEBI:456216"/>
        <dbReference type="EC" id="3.6.4.13"/>
    </reaction>
</comment>
<gene>
    <name evidence="19" type="ORF">DM02DRAFT_653924</name>
</gene>
<dbReference type="Pfam" id="PF08147">
    <property type="entry name" value="DBP10CT"/>
    <property type="match status" value="1"/>
</dbReference>
<protein>
    <recommendedName>
        <fullName evidence="4">RNA helicase</fullName>
        <ecNumber evidence="4">3.6.4.13</ecNumber>
    </recommendedName>
</protein>
<dbReference type="SMART" id="SM00490">
    <property type="entry name" value="HELICc"/>
    <property type="match status" value="1"/>
</dbReference>
<evidence type="ECO:0000256" key="6">
    <source>
        <dbReference type="ARBA" id="ARBA00022552"/>
    </source>
</evidence>
<dbReference type="STRING" id="97972.A0A2V1DVC8"/>
<keyword evidence="7" id="KW-0547">Nucleotide-binding</keyword>
<dbReference type="InterPro" id="IPR011545">
    <property type="entry name" value="DEAD/DEAH_box_helicase_dom"/>
</dbReference>
<dbReference type="OrthoDB" id="10261375at2759"/>
<evidence type="ECO:0000256" key="13">
    <source>
        <dbReference type="ARBA" id="ARBA00047984"/>
    </source>
</evidence>
<comment type="similarity">
    <text evidence="3">Belongs to the DEAD box helicase family. DDX54/DBP10 subfamily.</text>
</comment>
<evidence type="ECO:0000256" key="12">
    <source>
        <dbReference type="ARBA" id="ARBA00023242"/>
    </source>
</evidence>
<dbReference type="CDD" id="cd17959">
    <property type="entry name" value="DEADc_DDX54"/>
    <property type="match status" value="1"/>
</dbReference>
<dbReference type="PANTHER" id="PTHR47959:SF8">
    <property type="entry name" value="RNA HELICASE"/>
    <property type="match status" value="1"/>
</dbReference>
<dbReference type="Pfam" id="PF00270">
    <property type="entry name" value="DEAD"/>
    <property type="match status" value="1"/>
</dbReference>
<feature type="region of interest" description="Disordered" evidence="15">
    <location>
        <begin position="622"/>
        <end position="693"/>
    </location>
</feature>
<evidence type="ECO:0000256" key="14">
    <source>
        <dbReference type="PROSITE-ProRule" id="PRU00552"/>
    </source>
</evidence>
<evidence type="ECO:0000256" key="7">
    <source>
        <dbReference type="ARBA" id="ARBA00022741"/>
    </source>
</evidence>
<dbReference type="GO" id="GO:0006364">
    <property type="term" value="P:rRNA processing"/>
    <property type="evidence" value="ECO:0007669"/>
    <property type="project" value="UniProtKB-KW"/>
</dbReference>
<proteinExistence type="inferred from homology"/>
<evidence type="ECO:0000256" key="9">
    <source>
        <dbReference type="ARBA" id="ARBA00022806"/>
    </source>
</evidence>
<dbReference type="PROSITE" id="PS00039">
    <property type="entry name" value="DEAD_ATP_HELICASE"/>
    <property type="match status" value="1"/>
</dbReference>
<keyword evidence="10" id="KW-0067">ATP-binding</keyword>
<feature type="domain" description="Helicase ATP-binding" evidence="16">
    <location>
        <begin position="111"/>
        <end position="283"/>
    </location>
</feature>
<evidence type="ECO:0000256" key="2">
    <source>
        <dbReference type="ARBA" id="ARBA00004604"/>
    </source>
</evidence>
<feature type="domain" description="DEAD-box RNA helicase Q" evidence="18">
    <location>
        <begin position="80"/>
        <end position="108"/>
    </location>
</feature>
<dbReference type="InterPro" id="IPR014014">
    <property type="entry name" value="RNA_helicase_DEAD_Q_motif"/>
</dbReference>
<dbReference type="EC" id="3.6.4.13" evidence="4"/>
<dbReference type="GO" id="GO:0005524">
    <property type="term" value="F:ATP binding"/>
    <property type="evidence" value="ECO:0007669"/>
    <property type="project" value="UniProtKB-KW"/>
</dbReference>
<sequence>MAPRASSPALSENEFDIGSALFGNDDGFDTQENGLGADFGVSLDLPNGDGSDDEAFIAATQAASNRKASNLKGNTVKKGGGFQAMGLNAALLKAITSKGFKVPTPIQRKAVPLIMDRQDVVGMARTGSGKTAAFVIPMIQTLKAHSAKVGARAIVLSPSRELALQTLKVVKELGRGTDLRTVLVVGGDSLDEQFNSMTSNPDIIIATPGRFLHLKVEMDLDLSSVRYIVFDEADRLFEMGFAAQLAEILHALPSSRQTLLFSATLPKTLVEFARAGLQDPKLIRLDDSKVSPDLESAFFMLKSAERDAALLYLLENTIKIPTGKTEAAKKVDEAAAADNNKKRKRDPEGSNFHGSPTANSTIIFAATKHRVEYLSTLLRTNGYSVSYVYGNLDQTARKAQVMDFRRGLSNILVVTDVAARGLDLPYLANVINYDFPSQPKIFVHRVGRTARAGRKGWSYSLIRESDVPYLIDLQLFLGKRLVSDKQSAGGEPNFAQDVIVGSFIQDELQPMVERVHGLHDAEGDLIDLEKVAGKGEAQYIRTRNSASTQSVKRAKELLASRKLTGTHLLFGTEVYDALREKEKMLEKISAFRPAESIFEISHHGASNTAAEVMRKRREQIENFKQKKAQSSTDDLEDEQGVPQSKKTAELDNDSDDAEDLEDADSESESEDELEVSVSQPESGKAGKDDFQNSEFFMSYQPKGINVAEDKGYGVHSGSYNTAQQSSNFLESARAAQFDLTNDETRGFAEPSKARGMRWDKKSKKYVARTNDIDGSKGAKMVTGESGLKIAASFRSGRFQEWRKTNKVGRLPRVGEMETSANRAASHNGGQHYKHKAQKAPKEADRYRDDYHVQKKRVEEAKQNRIGKFKDGGAKSELKGVDDVRKARQLQQKRQEKNARPSKKRKF</sequence>
<accession>A0A2V1DVC8</accession>
<dbReference type="CDD" id="cd18787">
    <property type="entry name" value="SF2_C_DEAD"/>
    <property type="match status" value="1"/>
</dbReference>
<dbReference type="Proteomes" id="UP000244855">
    <property type="component" value="Unassembled WGS sequence"/>
</dbReference>
<evidence type="ECO:0000256" key="5">
    <source>
        <dbReference type="ARBA" id="ARBA00022517"/>
    </source>
</evidence>
<dbReference type="PROSITE" id="PS51195">
    <property type="entry name" value="Q_MOTIF"/>
    <property type="match status" value="1"/>
</dbReference>
<dbReference type="GO" id="GO:0003724">
    <property type="term" value="F:RNA helicase activity"/>
    <property type="evidence" value="ECO:0007669"/>
    <property type="project" value="UniProtKB-EC"/>
</dbReference>
<evidence type="ECO:0000256" key="10">
    <source>
        <dbReference type="ARBA" id="ARBA00022840"/>
    </source>
</evidence>
<keyword evidence="8" id="KW-0378">Hydrolase</keyword>
<evidence type="ECO:0000256" key="4">
    <source>
        <dbReference type="ARBA" id="ARBA00012552"/>
    </source>
</evidence>
<evidence type="ECO:0000256" key="11">
    <source>
        <dbReference type="ARBA" id="ARBA00022884"/>
    </source>
</evidence>
<dbReference type="Pfam" id="PF00271">
    <property type="entry name" value="Helicase_C"/>
    <property type="match status" value="1"/>
</dbReference>
<dbReference type="GO" id="GO:0016887">
    <property type="term" value="F:ATP hydrolysis activity"/>
    <property type="evidence" value="ECO:0007669"/>
    <property type="project" value="RHEA"/>
</dbReference>
<keyword evidence="11" id="KW-0694">RNA-binding</keyword>
<feature type="region of interest" description="Disordered" evidence="15">
    <location>
        <begin position="331"/>
        <end position="355"/>
    </location>
</feature>
<evidence type="ECO:0000259" key="16">
    <source>
        <dbReference type="PROSITE" id="PS51192"/>
    </source>
</evidence>
<dbReference type="PROSITE" id="PS51192">
    <property type="entry name" value="HELICASE_ATP_BIND_1"/>
    <property type="match status" value="1"/>
</dbReference>
<keyword evidence="6" id="KW-0698">rRNA processing</keyword>
<feature type="region of interest" description="Disordered" evidence="15">
    <location>
        <begin position="810"/>
        <end position="906"/>
    </location>
</feature>
<dbReference type="GO" id="GO:0005829">
    <property type="term" value="C:cytosol"/>
    <property type="evidence" value="ECO:0007669"/>
    <property type="project" value="TreeGrafter"/>
</dbReference>
<feature type="compositionally biased region" description="Acidic residues" evidence="15">
    <location>
        <begin position="650"/>
        <end position="674"/>
    </location>
</feature>
<dbReference type="GO" id="GO:0003723">
    <property type="term" value="F:RNA binding"/>
    <property type="evidence" value="ECO:0007669"/>
    <property type="project" value="UniProtKB-KW"/>
</dbReference>
<evidence type="ECO:0000313" key="20">
    <source>
        <dbReference type="Proteomes" id="UP000244855"/>
    </source>
</evidence>
<evidence type="ECO:0000313" key="19">
    <source>
        <dbReference type="EMBL" id="PVI02049.1"/>
    </source>
</evidence>
<dbReference type="FunFam" id="3.40.50.300:FF:000865">
    <property type="entry name" value="ATP-dependent RNA helicase DDX54"/>
    <property type="match status" value="1"/>
</dbReference>
<evidence type="ECO:0000256" key="1">
    <source>
        <dbReference type="ARBA" id="ARBA00003706"/>
    </source>
</evidence>
<feature type="compositionally biased region" description="Basic and acidic residues" evidence="15">
    <location>
        <begin position="839"/>
        <end position="885"/>
    </location>
</feature>
<name>A0A2V1DVC8_9PLEO</name>
<dbReference type="SUPFAM" id="SSF52540">
    <property type="entry name" value="P-loop containing nucleoside triphosphate hydrolases"/>
    <property type="match status" value="2"/>
</dbReference>
<dbReference type="AlphaFoldDB" id="A0A2V1DVC8"/>
<feature type="short sequence motif" description="Q motif" evidence="14">
    <location>
        <begin position="80"/>
        <end position="108"/>
    </location>
</feature>
<evidence type="ECO:0000259" key="17">
    <source>
        <dbReference type="PROSITE" id="PS51194"/>
    </source>
</evidence>
<dbReference type="InterPro" id="IPR001650">
    <property type="entry name" value="Helicase_C-like"/>
</dbReference>
<comment type="function">
    <text evidence="1">ATP-binding RNA helicase involved in the biogenesis of 60S ribosomal subunits and is required for the normal formation of 25S and 5.8S rRNAs.</text>
</comment>
<evidence type="ECO:0000256" key="15">
    <source>
        <dbReference type="SAM" id="MobiDB-lite"/>
    </source>
</evidence>
<dbReference type="InterPro" id="IPR050079">
    <property type="entry name" value="DEAD_box_RNA_helicase"/>
</dbReference>
<dbReference type="SMART" id="SM01123">
    <property type="entry name" value="DBP10CT"/>
    <property type="match status" value="1"/>
</dbReference>
<dbReference type="InterPro" id="IPR012541">
    <property type="entry name" value="DBP10_C"/>
</dbReference>
<reference evidence="19 20" key="1">
    <citation type="journal article" date="2018" name="Sci. Rep.">
        <title>Comparative genomics provides insights into the lifestyle and reveals functional heterogeneity of dark septate endophytic fungi.</title>
        <authorList>
            <person name="Knapp D.G."/>
            <person name="Nemeth J.B."/>
            <person name="Barry K."/>
            <person name="Hainaut M."/>
            <person name="Henrissat B."/>
            <person name="Johnson J."/>
            <person name="Kuo A."/>
            <person name="Lim J.H.P."/>
            <person name="Lipzen A."/>
            <person name="Nolan M."/>
            <person name="Ohm R.A."/>
            <person name="Tamas L."/>
            <person name="Grigoriev I.V."/>
            <person name="Spatafora J.W."/>
            <person name="Nagy L.G."/>
            <person name="Kovacs G.M."/>
        </authorList>
    </citation>
    <scope>NUCLEOTIDE SEQUENCE [LARGE SCALE GENOMIC DNA]</scope>
    <source>
        <strain evidence="19 20">DSE2036</strain>
    </source>
</reference>
<keyword evidence="20" id="KW-1185">Reference proteome</keyword>
<feature type="domain" description="Helicase C-terminal" evidence="17">
    <location>
        <begin position="330"/>
        <end position="493"/>
    </location>
</feature>
<dbReference type="EMBL" id="KZ805348">
    <property type="protein sequence ID" value="PVI02049.1"/>
    <property type="molecule type" value="Genomic_DNA"/>
</dbReference>
<dbReference type="InterPro" id="IPR027417">
    <property type="entry name" value="P-loop_NTPase"/>
</dbReference>
<dbReference type="InterPro" id="IPR000629">
    <property type="entry name" value="RNA-helicase_DEAD-box_CS"/>
</dbReference>
<dbReference type="SMART" id="SM00487">
    <property type="entry name" value="DEXDc"/>
    <property type="match status" value="1"/>
</dbReference>
<dbReference type="PANTHER" id="PTHR47959">
    <property type="entry name" value="ATP-DEPENDENT RNA HELICASE RHLE-RELATED"/>
    <property type="match status" value="1"/>
</dbReference>
<evidence type="ECO:0000259" key="18">
    <source>
        <dbReference type="PROSITE" id="PS51195"/>
    </source>
</evidence>
<keyword evidence="5" id="KW-0690">Ribosome biogenesis</keyword>
<dbReference type="GO" id="GO:0005730">
    <property type="term" value="C:nucleolus"/>
    <property type="evidence" value="ECO:0007669"/>
    <property type="project" value="UniProtKB-SubCell"/>
</dbReference>
<keyword evidence="9 19" id="KW-0347">Helicase</keyword>
<comment type="subcellular location">
    <subcellularLocation>
        <location evidence="2">Nucleus</location>
        <location evidence="2">Nucleolus</location>
    </subcellularLocation>
</comment>
<organism evidence="19 20">
    <name type="scientific">Periconia macrospinosa</name>
    <dbReference type="NCBI Taxonomy" id="97972"/>
    <lineage>
        <taxon>Eukaryota</taxon>
        <taxon>Fungi</taxon>
        <taxon>Dikarya</taxon>
        <taxon>Ascomycota</taxon>
        <taxon>Pezizomycotina</taxon>
        <taxon>Dothideomycetes</taxon>
        <taxon>Pleosporomycetidae</taxon>
        <taxon>Pleosporales</taxon>
        <taxon>Massarineae</taxon>
        <taxon>Periconiaceae</taxon>
        <taxon>Periconia</taxon>
    </lineage>
</organism>
<keyword evidence="12" id="KW-0539">Nucleus</keyword>
<evidence type="ECO:0000256" key="3">
    <source>
        <dbReference type="ARBA" id="ARBA00010379"/>
    </source>
</evidence>
<dbReference type="PROSITE" id="PS51194">
    <property type="entry name" value="HELICASE_CTER"/>
    <property type="match status" value="1"/>
</dbReference>
<feature type="compositionally biased region" description="Polar residues" evidence="15">
    <location>
        <begin position="818"/>
        <end position="828"/>
    </location>
</feature>
<dbReference type="InterPro" id="IPR033517">
    <property type="entry name" value="DDX54/DBP10_DEAD-box_helicase"/>
</dbReference>
<evidence type="ECO:0000256" key="8">
    <source>
        <dbReference type="ARBA" id="ARBA00022801"/>
    </source>
</evidence>
<dbReference type="Gene3D" id="3.40.50.300">
    <property type="entry name" value="P-loop containing nucleotide triphosphate hydrolases"/>
    <property type="match status" value="2"/>
</dbReference>